<name>A0ACB9S9D4_9MYRT</name>
<gene>
    <name evidence="1" type="ORF">MLD38_000423</name>
</gene>
<comment type="caution">
    <text evidence="1">The sequence shown here is derived from an EMBL/GenBank/DDBJ whole genome shotgun (WGS) entry which is preliminary data.</text>
</comment>
<accession>A0ACB9S9D4</accession>
<reference evidence="2" key="1">
    <citation type="journal article" date="2023" name="Front. Plant Sci.">
        <title>Chromosomal-level genome assembly of Melastoma candidum provides insights into trichome evolution.</title>
        <authorList>
            <person name="Zhong Y."/>
            <person name="Wu W."/>
            <person name="Sun C."/>
            <person name="Zou P."/>
            <person name="Liu Y."/>
            <person name="Dai S."/>
            <person name="Zhou R."/>
        </authorList>
    </citation>
    <scope>NUCLEOTIDE SEQUENCE [LARGE SCALE GENOMIC DNA]</scope>
</reference>
<keyword evidence="2" id="KW-1185">Reference proteome</keyword>
<evidence type="ECO:0000313" key="2">
    <source>
        <dbReference type="Proteomes" id="UP001057402"/>
    </source>
</evidence>
<protein>
    <submittedName>
        <fullName evidence="1">Uncharacterized protein</fullName>
    </submittedName>
</protein>
<sequence length="402" mass="45560">MSSTSNFIQSDHVSFFCPFRMMTSPLTELSGAGSLGIYDHPPFGFGHLTDGGSSSWAGRRDFSDRAMANSVPVLVPPQMDASPASANKFDYVSHESGENSRSDQEGSNKPDKVHRRLAQNREAARKSRLRKKAYVQQLESSRLKLAQLEQELDRARFQGIYRGNVLDVPCRFGFSRPMNSGVVTFDIEYAHWVEEQRRKNSELWNAMQMKQASEIELQTLVDGYLKHYDQLFRMKTDAAKADVLYIMSGTWRSSAERFFLWIGGFRPSELLNVLMPQIEPMTDQQMLDVYNLRRSCKQAEDALSQGMDKLQQNLAQEVATNQIGGGTDYRSQLAAATEKLEAWENFINQADHLRRQTMQRMSRILTVHQAARALLGLGDYSDRLRALSSLWAARPRGAATIL</sequence>
<dbReference type="Proteomes" id="UP001057402">
    <property type="component" value="Chromosome 1"/>
</dbReference>
<proteinExistence type="predicted"/>
<organism evidence="1 2">
    <name type="scientific">Melastoma candidum</name>
    <dbReference type="NCBI Taxonomy" id="119954"/>
    <lineage>
        <taxon>Eukaryota</taxon>
        <taxon>Viridiplantae</taxon>
        <taxon>Streptophyta</taxon>
        <taxon>Embryophyta</taxon>
        <taxon>Tracheophyta</taxon>
        <taxon>Spermatophyta</taxon>
        <taxon>Magnoliopsida</taxon>
        <taxon>eudicotyledons</taxon>
        <taxon>Gunneridae</taxon>
        <taxon>Pentapetalae</taxon>
        <taxon>rosids</taxon>
        <taxon>malvids</taxon>
        <taxon>Myrtales</taxon>
        <taxon>Melastomataceae</taxon>
        <taxon>Melastomatoideae</taxon>
        <taxon>Melastomateae</taxon>
        <taxon>Melastoma</taxon>
    </lineage>
</organism>
<evidence type="ECO:0000313" key="1">
    <source>
        <dbReference type="EMBL" id="KAI4388051.1"/>
    </source>
</evidence>
<dbReference type="EMBL" id="CM042880">
    <property type="protein sequence ID" value="KAI4388051.1"/>
    <property type="molecule type" value="Genomic_DNA"/>
</dbReference>